<dbReference type="EMBL" id="CM026421">
    <property type="protein sequence ID" value="KAG0592917.1"/>
    <property type="molecule type" value="Genomic_DNA"/>
</dbReference>
<evidence type="ECO:0000313" key="1">
    <source>
        <dbReference type="EMBL" id="KAG0592917.1"/>
    </source>
</evidence>
<dbReference type="AlphaFoldDB" id="A0A8T0JAY7"/>
<protein>
    <submittedName>
        <fullName evidence="1">Uncharacterized protein</fullName>
    </submittedName>
</protein>
<sequence length="85" mass="9513">MNTSQLDQAELWRFVIEDFKNIRKKWYFNETTGELEGYDRIAARFRPGSGGGGHWVRDFLFSSASDDASSSRALLKAGTSCTGIS</sequence>
<reference evidence="1" key="1">
    <citation type="submission" date="2020-06" db="EMBL/GenBank/DDBJ databases">
        <title>WGS assembly of Ceratodon purpureus strain R40.</title>
        <authorList>
            <person name="Carey S.B."/>
            <person name="Jenkins J."/>
            <person name="Shu S."/>
            <person name="Lovell J.T."/>
            <person name="Sreedasyam A."/>
            <person name="Maumus F."/>
            <person name="Tiley G.P."/>
            <person name="Fernandez-Pozo N."/>
            <person name="Barry K."/>
            <person name="Chen C."/>
            <person name="Wang M."/>
            <person name="Lipzen A."/>
            <person name="Daum C."/>
            <person name="Saski C.A."/>
            <person name="Payton A.C."/>
            <person name="Mcbreen J.C."/>
            <person name="Conrad R.E."/>
            <person name="Kollar L.M."/>
            <person name="Olsson S."/>
            <person name="Huttunen S."/>
            <person name="Landis J.B."/>
            <person name="Wickett N.J."/>
            <person name="Johnson M.G."/>
            <person name="Rensing S.A."/>
            <person name="Grimwood J."/>
            <person name="Schmutz J."/>
            <person name="Mcdaniel S.F."/>
        </authorList>
    </citation>
    <scope>NUCLEOTIDE SEQUENCE</scope>
    <source>
        <strain evidence="1">R40</strain>
    </source>
</reference>
<gene>
    <name evidence="1" type="ORF">KC19_1G290100</name>
</gene>
<evidence type="ECO:0000313" key="2">
    <source>
        <dbReference type="Proteomes" id="UP000822688"/>
    </source>
</evidence>
<accession>A0A8T0JAY7</accession>
<comment type="caution">
    <text evidence="1">The sequence shown here is derived from an EMBL/GenBank/DDBJ whole genome shotgun (WGS) entry which is preliminary data.</text>
</comment>
<keyword evidence="2" id="KW-1185">Reference proteome</keyword>
<name>A0A8T0JAY7_CERPU</name>
<dbReference type="Proteomes" id="UP000822688">
    <property type="component" value="Chromosome 1"/>
</dbReference>
<proteinExistence type="predicted"/>
<organism evidence="1 2">
    <name type="scientific">Ceratodon purpureus</name>
    <name type="common">Fire moss</name>
    <name type="synonym">Dicranum purpureum</name>
    <dbReference type="NCBI Taxonomy" id="3225"/>
    <lineage>
        <taxon>Eukaryota</taxon>
        <taxon>Viridiplantae</taxon>
        <taxon>Streptophyta</taxon>
        <taxon>Embryophyta</taxon>
        <taxon>Bryophyta</taxon>
        <taxon>Bryophytina</taxon>
        <taxon>Bryopsida</taxon>
        <taxon>Dicranidae</taxon>
        <taxon>Pseudoditrichales</taxon>
        <taxon>Ditrichaceae</taxon>
        <taxon>Ceratodon</taxon>
    </lineage>
</organism>